<reference evidence="2" key="1">
    <citation type="journal article" date="2014" name="Front. Microbiol.">
        <title>High frequency of phylogenetically diverse reductive dehalogenase-homologous genes in deep subseafloor sedimentary metagenomes.</title>
        <authorList>
            <person name="Kawai M."/>
            <person name="Futagami T."/>
            <person name="Toyoda A."/>
            <person name="Takaki Y."/>
            <person name="Nishi S."/>
            <person name="Hori S."/>
            <person name="Arai W."/>
            <person name="Tsubouchi T."/>
            <person name="Morono Y."/>
            <person name="Uchiyama I."/>
            <person name="Ito T."/>
            <person name="Fujiyama A."/>
            <person name="Inagaki F."/>
            <person name="Takami H."/>
        </authorList>
    </citation>
    <scope>NUCLEOTIDE SEQUENCE</scope>
    <source>
        <strain evidence="2">Expedition CK06-06</strain>
    </source>
</reference>
<keyword evidence="1" id="KW-0812">Transmembrane</keyword>
<protein>
    <submittedName>
        <fullName evidence="2">Uncharacterized protein</fullName>
    </submittedName>
</protein>
<feature type="transmembrane region" description="Helical" evidence="1">
    <location>
        <begin position="88"/>
        <end position="106"/>
    </location>
</feature>
<dbReference type="EMBL" id="BART01027511">
    <property type="protein sequence ID" value="GAG93967.1"/>
    <property type="molecule type" value="Genomic_DNA"/>
</dbReference>
<name>X1CLW8_9ZZZZ</name>
<proteinExistence type="predicted"/>
<gene>
    <name evidence="2" type="ORF">S01H4_48762</name>
</gene>
<feature type="transmembrane region" description="Helical" evidence="1">
    <location>
        <begin position="30"/>
        <end position="49"/>
    </location>
</feature>
<organism evidence="2">
    <name type="scientific">marine sediment metagenome</name>
    <dbReference type="NCBI Taxonomy" id="412755"/>
    <lineage>
        <taxon>unclassified sequences</taxon>
        <taxon>metagenomes</taxon>
        <taxon>ecological metagenomes</taxon>
    </lineage>
</organism>
<dbReference type="AlphaFoldDB" id="X1CLW8"/>
<accession>X1CLW8</accession>
<keyword evidence="1" id="KW-0472">Membrane</keyword>
<sequence>MLFSNNVTEPYSWSQVVINIPCIAAERLQFYKYALLGGLISVAFAVLMIPQWGLFGAAFAILIAQLLTNNWIIPWISLNLLQYSFRHYFLNVILRVLGVGIIILLIG</sequence>
<evidence type="ECO:0000313" key="2">
    <source>
        <dbReference type="EMBL" id="GAG93967.1"/>
    </source>
</evidence>
<keyword evidence="1" id="KW-1133">Transmembrane helix</keyword>
<comment type="caution">
    <text evidence="2">The sequence shown here is derived from an EMBL/GenBank/DDBJ whole genome shotgun (WGS) entry which is preliminary data.</text>
</comment>
<feature type="non-terminal residue" evidence="2">
    <location>
        <position position="107"/>
    </location>
</feature>
<feature type="transmembrane region" description="Helical" evidence="1">
    <location>
        <begin position="55"/>
        <end position="76"/>
    </location>
</feature>
<evidence type="ECO:0000256" key="1">
    <source>
        <dbReference type="SAM" id="Phobius"/>
    </source>
</evidence>